<dbReference type="EMBL" id="JASJND010000006">
    <property type="protein sequence ID" value="MDJ1114796.1"/>
    <property type="molecule type" value="Genomic_DNA"/>
</dbReference>
<evidence type="ECO:0000256" key="2">
    <source>
        <dbReference type="ARBA" id="ARBA00012438"/>
    </source>
</evidence>
<feature type="transmembrane region" description="Helical" evidence="10">
    <location>
        <begin position="108"/>
        <end position="126"/>
    </location>
</feature>
<keyword evidence="8" id="KW-0902">Two-component regulatory system</keyword>
<dbReference type="PANTHER" id="PTHR24421:SF10">
    <property type="entry name" value="NITRATE_NITRITE SENSOR PROTEIN NARQ"/>
    <property type="match status" value="1"/>
</dbReference>
<evidence type="ECO:0000256" key="3">
    <source>
        <dbReference type="ARBA" id="ARBA00022553"/>
    </source>
</evidence>
<keyword evidence="4" id="KW-0808">Transferase</keyword>
<keyword evidence="9" id="KW-0175">Coiled coil</keyword>
<dbReference type="GO" id="GO:0016301">
    <property type="term" value="F:kinase activity"/>
    <property type="evidence" value="ECO:0007669"/>
    <property type="project" value="UniProtKB-KW"/>
</dbReference>
<keyword evidence="10" id="KW-0812">Transmembrane</keyword>
<evidence type="ECO:0000313" key="13">
    <source>
        <dbReference type="Proteomes" id="UP001321481"/>
    </source>
</evidence>
<evidence type="ECO:0000256" key="6">
    <source>
        <dbReference type="ARBA" id="ARBA00022777"/>
    </source>
</evidence>
<organism evidence="12 13">
    <name type="scientific">Microbacterium dauci</name>
    <dbReference type="NCBI Taxonomy" id="3048008"/>
    <lineage>
        <taxon>Bacteria</taxon>
        <taxon>Bacillati</taxon>
        <taxon>Actinomycetota</taxon>
        <taxon>Actinomycetes</taxon>
        <taxon>Micrococcales</taxon>
        <taxon>Microbacteriaceae</taxon>
        <taxon>Microbacterium</taxon>
    </lineage>
</organism>
<keyword evidence="7" id="KW-0067">ATP-binding</keyword>
<dbReference type="PANTHER" id="PTHR24421">
    <property type="entry name" value="NITRATE/NITRITE SENSOR PROTEIN NARX-RELATED"/>
    <property type="match status" value="1"/>
</dbReference>
<protein>
    <recommendedName>
        <fullName evidence="2">histidine kinase</fullName>
        <ecNumber evidence="2">2.7.13.3</ecNumber>
    </recommendedName>
</protein>
<feature type="domain" description="Histidine kinase/HSP90-like ATPase" evidence="11">
    <location>
        <begin position="294"/>
        <end position="385"/>
    </location>
</feature>
<evidence type="ECO:0000256" key="4">
    <source>
        <dbReference type="ARBA" id="ARBA00022679"/>
    </source>
</evidence>
<feature type="coiled-coil region" evidence="9">
    <location>
        <begin position="164"/>
        <end position="191"/>
    </location>
</feature>
<dbReference type="InterPro" id="IPR003594">
    <property type="entry name" value="HATPase_dom"/>
</dbReference>
<keyword evidence="10" id="KW-0472">Membrane</keyword>
<name>A0ABT6ZFN9_9MICO</name>
<sequence>MTPVRAWDTAVAVATAVLLVVIVLVFPPATTSRTVTAVTAVAVLVAAYLLLARGRIDRERPGWRGALFVGVAAAALGAGTAAEPFLAIAQTLAYPLVWVIMRTERQAIAGSVLLAAGVLVGTAASARFSLDGWLSGALTAGASLTVSIVFGLWISSIARSAEERGRLMTQLADTRDELEALSRQQGAAAERERLAREIHDTLAQTLAGLVILAERAGRQSGAGNAVGATETMKTVEDAARAALGEARALVAHTAAVPGDQALEAAVHRLVERFRGETGLRIDLTVAAGASLDRETQVVVLRCLQEALANVRKHAHASLVTVSVEVTDVSARLRVVDDGRGFDASAPRRGFGLDGMADRVSLAGGVFEVVPSGSGTVLTAEVPRRITEVSS</sequence>
<evidence type="ECO:0000256" key="8">
    <source>
        <dbReference type="ARBA" id="ARBA00023012"/>
    </source>
</evidence>
<evidence type="ECO:0000256" key="7">
    <source>
        <dbReference type="ARBA" id="ARBA00022840"/>
    </source>
</evidence>
<evidence type="ECO:0000256" key="5">
    <source>
        <dbReference type="ARBA" id="ARBA00022741"/>
    </source>
</evidence>
<evidence type="ECO:0000259" key="11">
    <source>
        <dbReference type="SMART" id="SM00387"/>
    </source>
</evidence>
<dbReference type="InterPro" id="IPR036890">
    <property type="entry name" value="HATPase_C_sf"/>
</dbReference>
<keyword evidence="10" id="KW-1133">Transmembrane helix</keyword>
<dbReference type="InterPro" id="IPR011712">
    <property type="entry name" value="Sig_transdc_His_kin_sub3_dim/P"/>
</dbReference>
<keyword evidence="6 12" id="KW-0418">Kinase</keyword>
<feature type="transmembrane region" description="Helical" evidence="10">
    <location>
        <begin position="32"/>
        <end position="51"/>
    </location>
</feature>
<keyword evidence="3" id="KW-0597">Phosphoprotein</keyword>
<keyword evidence="13" id="KW-1185">Reference proteome</keyword>
<comment type="caution">
    <text evidence="12">The sequence shown here is derived from an EMBL/GenBank/DDBJ whole genome shotgun (WGS) entry which is preliminary data.</text>
</comment>
<dbReference type="InterPro" id="IPR017205">
    <property type="entry name" value="Sig_transdc_His_kinase_ChrS"/>
</dbReference>
<dbReference type="Gene3D" id="3.30.565.10">
    <property type="entry name" value="Histidine kinase-like ATPase, C-terminal domain"/>
    <property type="match status" value="1"/>
</dbReference>
<dbReference type="PIRSF" id="PIRSF037434">
    <property type="entry name" value="STHK_ChrS"/>
    <property type="match status" value="1"/>
</dbReference>
<keyword evidence="5" id="KW-0547">Nucleotide-binding</keyword>
<evidence type="ECO:0000313" key="12">
    <source>
        <dbReference type="EMBL" id="MDJ1114796.1"/>
    </source>
</evidence>
<accession>A0ABT6ZFN9</accession>
<dbReference type="SUPFAM" id="SSF55874">
    <property type="entry name" value="ATPase domain of HSP90 chaperone/DNA topoisomerase II/histidine kinase"/>
    <property type="match status" value="1"/>
</dbReference>
<evidence type="ECO:0000256" key="10">
    <source>
        <dbReference type="SAM" id="Phobius"/>
    </source>
</evidence>
<dbReference type="Proteomes" id="UP001321481">
    <property type="component" value="Unassembled WGS sequence"/>
</dbReference>
<dbReference type="RefSeq" id="WP_283716460.1">
    <property type="nucleotide sequence ID" value="NZ_JASJND010000006.1"/>
</dbReference>
<dbReference type="Gene3D" id="1.20.5.1930">
    <property type="match status" value="1"/>
</dbReference>
<dbReference type="Pfam" id="PF02518">
    <property type="entry name" value="HATPase_c"/>
    <property type="match status" value="1"/>
</dbReference>
<dbReference type="EC" id="2.7.13.3" evidence="2"/>
<feature type="transmembrane region" description="Helical" evidence="10">
    <location>
        <begin position="7"/>
        <end position="26"/>
    </location>
</feature>
<proteinExistence type="predicted"/>
<comment type="catalytic activity">
    <reaction evidence="1">
        <text>ATP + protein L-histidine = ADP + protein N-phospho-L-histidine.</text>
        <dbReference type="EC" id="2.7.13.3"/>
    </reaction>
</comment>
<dbReference type="Pfam" id="PF07730">
    <property type="entry name" value="HisKA_3"/>
    <property type="match status" value="1"/>
</dbReference>
<feature type="transmembrane region" description="Helical" evidence="10">
    <location>
        <begin position="63"/>
        <end position="79"/>
    </location>
</feature>
<dbReference type="SMART" id="SM00387">
    <property type="entry name" value="HATPase_c"/>
    <property type="match status" value="1"/>
</dbReference>
<feature type="transmembrane region" description="Helical" evidence="10">
    <location>
        <begin position="132"/>
        <end position="154"/>
    </location>
</feature>
<reference evidence="12 13" key="1">
    <citation type="submission" date="2023-05" db="EMBL/GenBank/DDBJ databases">
        <title>Microbacterium dauci sp.nov., Isolated from Carrot Rhizosphere Soil.</title>
        <authorList>
            <person name="Xiao Z."/>
            <person name="Zheng J."/>
        </authorList>
    </citation>
    <scope>NUCLEOTIDE SEQUENCE [LARGE SCALE GENOMIC DNA]</scope>
    <source>
        <strain evidence="12 13">LX3-4</strain>
    </source>
</reference>
<evidence type="ECO:0000256" key="9">
    <source>
        <dbReference type="SAM" id="Coils"/>
    </source>
</evidence>
<dbReference type="InterPro" id="IPR050482">
    <property type="entry name" value="Sensor_HK_TwoCompSys"/>
</dbReference>
<gene>
    <name evidence="12" type="ORF">QNI14_10055</name>
</gene>
<evidence type="ECO:0000256" key="1">
    <source>
        <dbReference type="ARBA" id="ARBA00000085"/>
    </source>
</evidence>
<dbReference type="CDD" id="cd16917">
    <property type="entry name" value="HATPase_UhpB-NarQ-NarX-like"/>
    <property type="match status" value="1"/>
</dbReference>